<dbReference type="EMBL" id="ML119671">
    <property type="protein sequence ID" value="RPA82493.1"/>
    <property type="molecule type" value="Genomic_DNA"/>
</dbReference>
<evidence type="ECO:0000313" key="3">
    <source>
        <dbReference type="Proteomes" id="UP000275078"/>
    </source>
</evidence>
<organism evidence="2 3">
    <name type="scientific">Ascobolus immersus RN42</name>
    <dbReference type="NCBI Taxonomy" id="1160509"/>
    <lineage>
        <taxon>Eukaryota</taxon>
        <taxon>Fungi</taxon>
        <taxon>Dikarya</taxon>
        <taxon>Ascomycota</taxon>
        <taxon>Pezizomycotina</taxon>
        <taxon>Pezizomycetes</taxon>
        <taxon>Pezizales</taxon>
        <taxon>Ascobolaceae</taxon>
        <taxon>Ascobolus</taxon>
    </lineage>
</organism>
<sequence length="374" mass="40854">MLLFPMKLPITTLLLCSFSLLTSSHPIPNATPRLQKRSPGFFHLEGFTKHLPSNPFSHPFFEHPFWQSAEKYIHQPLPSMILPNATVPVVFSPSLQILMEAEDFILPTPDEVAAATSEGLDFLFLLTHPYTSQGALIPHRGPSEVHLLPSDVELTLIDRQTILAGTLTVSEKSRFLATPHLSPLGAPQKAEPVLLYDITNLRQYAIETTTLDPDEAVLRQTSGNHDTYNPIVITTPDGTPIPVILGDNVRYDELPDDFLHNKDLNYLGTAALNEFIPPSTTDLESLKTGGFIATMAGLVGVIAGLDPGMGGKPASLDTLFGKRKRPVMRFVDTYGYDWGLGRFVSEAEQNAGGWFTMDTAVDFGAPVVPGVLGV</sequence>
<dbReference type="Proteomes" id="UP000275078">
    <property type="component" value="Unassembled WGS sequence"/>
</dbReference>
<dbReference type="AlphaFoldDB" id="A0A3N4I8T3"/>
<reference evidence="2 3" key="1">
    <citation type="journal article" date="2018" name="Nat. Ecol. Evol.">
        <title>Pezizomycetes genomes reveal the molecular basis of ectomycorrhizal truffle lifestyle.</title>
        <authorList>
            <person name="Murat C."/>
            <person name="Payen T."/>
            <person name="Noel B."/>
            <person name="Kuo A."/>
            <person name="Morin E."/>
            <person name="Chen J."/>
            <person name="Kohler A."/>
            <person name="Krizsan K."/>
            <person name="Balestrini R."/>
            <person name="Da Silva C."/>
            <person name="Montanini B."/>
            <person name="Hainaut M."/>
            <person name="Levati E."/>
            <person name="Barry K.W."/>
            <person name="Belfiori B."/>
            <person name="Cichocki N."/>
            <person name="Clum A."/>
            <person name="Dockter R.B."/>
            <person name="Fauchery L."/>
            <person name="Guy J."/>
            <person name="Iotti M."/>
            <person name="Le Tacon F."/>
            <person name="Lindquist E.A."/>
            <person name="Lipzen A."/>
            <person name="Malagnac F."/>
            <person name="Mello A."/>
            <person name="Molinier V."/>
            <person name="Miyauchi S."/>
            <person name="Poulain J."/>
            <person name="Riccioni C."/>
            <person name="Rubini A."/>
            <person name="Sitrit Y."/>
            <person name="Splivallo R."/>
            <person name="Traeger S."/>
            <person name="Wang M."/>
            <person name="Zifcakova L."/>
            <person name="Wipf D."/>
            <person name="Zambonelli A."/>
            <person name="Paolocci F."/>
            <person name="Nowrousian M."/>
            <person name="Ottonello S."/>
            <person name="Baldrian P."/>
            <person name="Spatafora J.W."/>
            <person name="Henrissat B."/>
            <person name="Nagy L.G."/>
            <person name="Aury J.M."/>
            <person name="Wincker P."/>
            <person name="Grigoriev I.V."/>
            <person name="Bonfante P."/>
            <person name="Martin F.M."/>
        </authorList>
    </citation>
    <scope>NUCLEOTIDE SEQUENCE [LARGE SCALE GENOMIC DNA]</scope>
    <source>
        <strain evidence="2 3">RN42</strain>
    </source>
</reference>
<keyword evidence="1" id="KW-0732">Signal</keyword>
<name>A0A3N4I8T3_ASCIM</name>
<evidence type="ECO:0000256" key="1">
    <source>
        <dbReference type="SAM" id="SignalP"/>
    </source>
</evidence>
<feature type="signal peptide" evidence="1">
    <location>
        <begin position="1"/>
        <end position="24"/>
    </location>
</feature>
<keyword evidence="3" id="KW-1185">Reference proteome</keyword>
<accession>A0A3N4I8T3</accession>
<proteinExistence type="predicted"/>
<protein>
    <submittedName>
        <fullName evidence="2">Uncharacterized protein</fullName>
    </submittedName>
</protein>
<gene>
    <name evidence="2" type="ORF">BJ508DRAFT_305631</name>
</gene>
<feature type="chain" id="PRO_5018012880" evidence="1">
    <location>
        <begin position="25"/>
        <end position="374"/>
    </location>
</feature>
<evidence type="ECO:0000313" key="2">
    <source>
        <dbReference type="EMBL" id="RPA82493.1"/>
    </source>
</evidence>